<dbReference type="Gene3D" id="2.30.110.10">
    <property type="entry name" value="Electron Transport, Fmn-binding Protein, Chain A"/>
    <property type="match status" value="1"/>
</dbReference>
<dbReference type="Proteomes" id="UP001597173">
    <property type="component" value="Unassembled WGS sequence"/>
</dbReference>
<dbReference type="InterPro" id="IPR052917">
    <property type="entry name" value="Stress-Dev_Protein"/>
</dbReference>
<gene>
    <name evidence="2" type="ORF">ACFQ33_09860</name>
</gene>
<dbReference type="InterPro" id="IPR012349">
    <property type="entry name" value="Split_barrel_FMN-bd"/>
</dbReference>
<accession>A0ABW3YW80</accession>
<sequence length="185" mass="20621">MTSLTRARENPREQLFDEIDRIGAGMLGLERVRMHPQPMAPHLDRETNTIWFFTKTDTDLAEAIGEGSGERGIFCVVGKDHDYHASLAGRITVERNPARIDAYWNSVVEAWYDHGKDDPKLTMLALRLDDAAIWASTGSTLKFGWEIAKANFTADEEPEVGVRAHVVFGETQAGQWPSGPRSLAP</sequence>
<dbReference type="InterPro" id="IPR038725">
    <property type="entry name" value="YdaG_split_barrel_FMN-bd"/>
</dbReference>
<dbReference type="RefSeq" id="WP_374837801.1">
    <property type="nucleotide sequence ID" value="NZ_JBHEEW010000005.1"/>
</dbReference>
<dbReference type="PANTHER" id="PTHR34818:SF1">
    <property type="entry name" value="PROTEIN BLI-3"/>
    <property type="match status" value="1"/>
</dbReference>
<keyword evidence="3" id="KW-1185">Reference proteome</keyword>
<dbReference type="Pfam" id="PF16242">
    <property type="entry name" value="Pyrid_ox_like"/>
    <property type="match status" value="1"/>
</dbReference>
<evidence type="ECO:0000313" key="3">
    <source>
        <dbReference type="Proteomes" id="UP001597173"/>
    </source>
</evidence>
<feature type="domain" description="General stress protein FMN-binding split barrel" evidence="1">
    <location>
        <begin position="12"/>
        <end position="155"/>
    </location>
</feature>
<comment type="caution">
    <text evidence="2">The sequence shown here is derived from an EMBL/GenBank/DDBJ whole genome shotgun (WGS) entry which is preliminary data.</text>
</comment>
<dbReference type="PANTHER" id="PTHR34818">
    <property type="entry name" value="PROTEIN BLI-3"/>
    <property type="match status" value="1"/>
</dbReference>
<evidence type="ECO:0000259" key="1">
    <source>
        <dbReference type="Pfam" id="PF16242"/>
    </source>
</evidence>
<organism evidence="2 3">
    <name type="scientific">Mycoplana ramosa</name>
    <name type="common">Mycoplana bullata</name>
    <dbReference type="NCBI Taxonomy" id="40837"/>
    <lineage>
        <taxon>Bacteria</taxon>
        <taxon>Pseudomonadati</taxon>
        <taxon>Pseudomonadota</taxon>
        <taxon>Alphaproteobacteria</taxon>
        <taxon>Hyphomicrobiales</taxon>
        <taxon>Rhizobiaceae</taxon>
        <taxon>Mycoplana</taxon>
    </lineage>
</organism>
<name>A0ABW3YW80_MYCRA</name>
<proteinExistence type="predicted"/>
<protein>
    <submittedName>
        <fullName evidence="2">Pyridoxamine 5'-phosphate oxidase family protein</fullName>
    </submittedName>
</protein>
<dbReference type="SUPFAM" id="SSF50475">
    <property type="entry name" value="FMN-binding split barrel"/>
    <property type="match status" value="1"/>
</dbReference>
<reference evidence="3" key="1">
    <citation type="journal article" date="2019" name="Int. J. Syst. Evol. Microbiol.">
        <title>The Global Catalogue of Microorganisms (GCM) 10K type strain sequencing project: providing services to taxonomists for standard genome sequencing and annotation.</title>
        <authorList>
            <consortium name="The Broad Institute Genomics Platform"/>
            <consortium name="The Broad Institute Genome Sequencing Center for Infectious Disease"/>
            <person name="Wu L."/>
            <person name="Ma J."/>
        </authorList>
    </citation>
    <scope>NUCLEOTIDE SEQUENCE [LARGE SCALE GENOMIC DNA]</scope>
    <source>
        <strain evidence="3">CCUG 55609</strain>
    </source>
</reference>
<evidence type="ECO:0000313" key="2">
    <source>
        <dbReference type="EMBL" id="MFD1328198.1"/>
    </source>
</evidence>
<dbReference type="EMBL" id="JBHTNF010000004">
    <property type="protein sequence ID" value="MFD1328198.1"/>
    <property type="molecule type" value="Genomic_DNA"/>
</dbReference>